<protein>
    <submittedName>
        <fullName evidence="1">Uncharacterized protein</fullName>
    </submittedName>
</protein>
<proteinExistence type="predicted"/>
<organism evidence="1 2">
    <name type="scientific">Imhoffiella purpurea</name>
    <dbReference type="NCBI Taxonomy" id="1249627"/>
    <lineage>
        <taxon>Bacteria</taxon>
        <taxon>Pseudomonadati</taxon>
        <taxon>Pseudomonadota</taxon>
        <taxon>Gammaproteobacteria</taxon>
        <taxon>Chromatiales</taxon>
        <taxon>Chromatiaceae</taxon>
        <taxon>Imhoffiella</taxon>
    </lineage>
</organism>
<dbReference type="STRING" id="1249627.D779_3450"/>
<dbReference type="AlphaFoldDB" id="W9VTH5"/>
<dbReference type="EMBL" id="AONC01000061">
    <property type="protein sequence ID" value="EXJ13695.1"/>
    <property type="molecule type" value="Genomic_DNA"/>
</dbReference>
<accession>W9VTH5</accession>
<keyword evidence="2" id="KW-1185">Reference proteome</keyword>
<gene>
    <name evidence="1" type="ORF">D779_3450</name>
</gene>
<sequence>MPVERRRGDNLGFHLQALDFCLVAFSERPSADGRKTARTGVVRCRNSRAIDPARPGRMPRGFRIAIRHCIPTCPCDNTGLPSGHVRACFDDSRRFIQPRTQSSKVTTQDDSRSA</sequence>
<dbReference type="Proteomes" id="UP000019460">
    <property type="component" value="Unassembled WGS sequence"/>
</dbReference>
<reference evidence="1 2" key="1">
    <citation type="submission" date="2012-11" db="EMBL/GenBank/DDBJ databases">
        <title>Genome assembly of Thiorhodococcus sp. AK35.</title>
        <authorList>
            <person name="Nupur N."/>
            <person name="Khatri I."/>
            <person name="Subramanian S."/>
            <person name="Pinnaka A."/>
        </authorList>
    </citation>
    <scope>NUCLEOTIDE SEQUENCE [LARGE SCALE GENOMIC DNA]</scope>
    <source>
        <strain evidence="1 2">AK35</strain>
    </source>
</reference>
<evidence type="ECO:0000313" key="1">
    <source>
        <dbReference type="EMBL" id="EXJ13695.1"/>
    </source>
</evidence>
<evidence type="ECO:0000313" key="2">
    <source>
        <dbReference type="Proteomes" id="UP000019460"/>
    </source>
</evidence>
<comment type="caution">
    <text evidence="1">The sequence shown here is derived from an EMBL/GenBank/DDBJ whole genome shotgun (WGS) entry which is preliminary data.</text>
</comment>
<name>W9VTH5_9GAMM</name>